<protein>
    <submittedName>
        <fullName evidence="2">Uncharacterized protein</fullName>
    </submittedName>
</protein>
<reference evidence="2 3" key="1">
    <citation type="submission" date="2017-06" db="EMBL/GenBank/DDBJ databases">
        <title>Comparative genomic analysis of Ambrosia Fusariam Clade fungi.</title>
        <authorList>
            <person name="Stajich J.E."/>
            <person name="Carrillo J."/>
            <person name="Kijimoto T."/>
            <person name="Eskalen A."/>
            <person name="O'Donnell K."/>
            <person name="Kasson M."/>
        </authorList>
    </citation>
    <scope>NUCLEOTIDE SEQUENCE [LARGE SCALE GENOMIC DNA]</scope>
    <source>
        <strain evidence="2 3">NRRL62584</strain>
    </source>
</reference>
<feature type="region of interest" description="Disordered" evidence="1">
    <location>
        <begin position="91"/>
        <end position="179"/>
    </location>
</feature>
<dbReference type="Proteomes" id="UP000288168">
    <property type="component" value="Unassembled WGS sequence"/>
</dbReference>
<evidence type="ECO:0000313" key="3">
    <source>
        <dbReference type="Proteomes" id="UP000288168"/>
    </source>
</evidence>
<name>A0A428NTP8_9HYPO</name>
<feature type="region of interest" description="Disordered" evidence="1">
    <location>
        <begin position="411"/>
        <end position="437"/>
    </location>
</feature>
<gene>
    <name evidence="2" type="ORF">CEP54_014822</name>
</gene>
<dbReference type="AlphaFoldDB" id="A0A428NTP8"/>
<proteinExistence type="predicted"/>
<feature type="compositionally biased region" description="Polar residues" evidence="1">
    <location>
        <begin position="160"/>
        <end position="176"/>
    </location>
</feature>
<feature type="region of interest" description="Disordered" evidence="1">
    <location>
        <begin position="539"/>
        <end position="570"/>
    </location>
</feature>
<evidence type="ECO:0000313" key="2">
    <source>
        <dbReference type="EMBL" id="RSL44117.1"/>
    </source>
</evidence>
<comment type="caution">
    <text evidence="2">The sequence shown here is derived from an EMBL/GenBank/DDBJ whole genome shotgun (WGS) entry which is preliminary data.</text>
</comment>
<dbReference type="STRING" id="1325734.A0A428NTP8"/>
<feature type="compositionally biased region" description="Low complexity" evidence="1">
    <location>
        <begin position="136"/>
        <end position="154"/>
    </location>
</feature>
<dbReference type="OrthoDB" id="5097863at2759"/>
<organism evidence="2 3">
    <name type="scientific">Fusarium duplospermum</name>
    <dbReference type="NCBI Taxonomy" id="1325734"/>
    <lineage>
        <taxon>Eukaryota</taxon>
        <taxon>Fungi</taxon>
        <taxon>Dikarya</taxon>
        <taxon>Ascomycota</taxon>
        <taxon>Pezizomycotina</taxon>
        <taxon>Sordariomycetes</taxon>
        <taxon>Hypocreomycetidae</taxon>
        <taxon>Hypocreales</taxon>
        <taxon>Nectriaceae</taxon>
        <taxon>Fusarium</taxon>
        <taxon>Fusarium solani species complex</taxon>
    </lineage>
</organism>
<feature type="compositionally biased region" description="Basic residues" evidence="1">
    <location>
        <begin position="423"/>
        <end position="437"/>
    </location>
</feature>
<dbReference type="EMBL" id="NKCI01000301">
    <property type="protein sequence ID" value="RSL44117.1"/>
    <property type="molecule type" value="Genomic_DNA"/>
</dbReference>
<accession>A0A428NTP8</accession>
<keyword evidence="3" id="KW-1185">Reference proteome</keyword>
<sequence>MAGDAQENKHGACLPSIPCIDQDPYAEDQGNAQSQVVLHLFGSHTGDNYLCRPIQARRGLQRQSATAGPLLLLDGTTYQLTVEHVVDFDRHKSGPTWEHTNDDWDDDDDDDTRGFGHVEDMVPSDFGTVRTMSEGSLSSQDSEIDTSSSSSSSSVRELEGNTSWSPVEPASTSRPQSFLEPRTVGHIAVKDFSSSSQIELSSSPTRCHISKKLDYLLFPIHVSPDPELCTTRGAEMVQPSDVFDVYGQAKVRPAIITTASLGYVRGIISPASTLLQKPGSRSFQTLFCIESAFPMPKGTSGSAVFDAQTGLLAGYLVLGCPGKCTCYMVPMCDVLAELNTLSSSAFQCQVRLDVSAIVEVYPERSTIARFSFHAGGHSRSVPLPSIALREEAIKHNNQPVLGDPPAYLPGVFPNPTDHDEKHVKRKKSPRNPRKFKPNNRYAIRVTSATLEWVREPADEWKERFGRTTKLWCSSENRPFIHNVWETMPEPSELIQTFCYPSIITARSERVVSRIERFCEGASSALDRFIPDPTFGGAQEPRAWVSDRNQAPEGLSSPQRAYGKRFPDHTNDKTVGHCRRIYIDNPNGSSVLALMRTAPSSQVEGFRQLFADYITPTPEPKIILRESDWWMGCFVFSFNLPFFGIQSQEDLGNISSNGKRQFRCCRNLSFLNLNRGTSESPRNDESTFPYPAFLHEAVWSFMVTGKSDRYWTAVFFDEDLFDEDPRLDEDLLETYEDLDPIILQAATKSMTTSPRSYALAALETALYRIVEHHANIQDWFRAGFELQVSAIRQDSPTETSPEDIQKWMGKFRDALEHVINRNSSLILKLDQFLSEDVMFGPDALPRGILWRNLQSDADSLRSLLRIKQYRNKLGDIESEFRLLLQKAEEEVCNL</sequence>
<evidence type="ECO:0000256" key="1">
    <source>
        <dbReference type="SAM" id="MobiDB-lite"/>
    </source>
</evidence>